<organism evidence="3 4">
    <name type="scientific">Alkalibacterium olivapovliticus</name>
    <dbReference type="NCBI Taxonomy" id="99907"/>
    <lineage>
        <taxon>Bacteria</taxon>
        <taxon>Bacillati</taxon>
        <taxon>Bacillota</taxon>
        <taxon>Bacilli</taxon>
        <taxon>Lactobacillales</taxon>
        <taxon>Carnobacteriaceae</taxon>
        <taxon>Alkalibacterium</taxon>
    </lineage>
</organism>
<feature type="domain" description="Alpha/beta hydrolase fold-5" evidence="2">
    <location>
        <begin position="68"/>
        <end position="232"/>
    </location>
</feature>
<keyword evidence="4" id="KW-1185">Reference proteome</keyword>
<feature type="transmembrane region" description="Helical" evidence="1">
    <location>
        <begin position="12"/>
        <end position="30"/>
    </location>
</feature>
<comment type="caution">
    <text evidence="3">The sequence shown here is derived from an EMBL/GenBank/DDBJ whole genome shotgun (WGS) entry which is preliminary data.</text>
</comment>
<evidence type="ECO:0000259" key="2">
    <source>
        <dbReference type="Pfam" id="PF12695"/>
    </source>
</evidence>
<dbReference type="Gene3D" id="3.40.50.1820">
    <property type="entry name" value="alpha/beta hydrolase"/>
    <property type="match status" value="1"/>
</dbReference>
<gene>
    <name evidence="3" type="ORF">CLV38_10843</name>
</gene>
<keyword evidence="3" id="KW-0378">Hydrolase</keyword>
<dbReference type="InterPro" id="IPR029058">
    <property type="entry name" value="AB_hydrolase_fold"/>
</dbReference>
<keyword evidence="1" id="KW-1133">Transmembrane helix</keyword>
<keyword evidence="1" id="KW-0472">Membrane</keyword>
<evidence type="ECO:0000313" key="4">
    <source>
        <dbReference type="Proteomes" id="UP000238205"/>
    </source>
</evidence>
<dbReference type="Pfam" id="PF12695">
    <property type="entry name" value="Abhydrolase_5"/>
    <property type="match status" value="1"/>
</dbReference>
<dbReference type="OrthoDB" id="9780932at2"/>
<dbReference type="EMBL" id="PVTO01000008">
    <property type="protein sequence ID" value="PRY82835.1"/>
    <property type="molecule type" value="Genomic_DNA"/>
</dbReference>
<dbReference type="InterPro" id="IPR029059">
    <property type="entry name" value="AB_hydrolase_5"/>
</dbReference>
<reference evidence="3 4" key="1">
    <citation type="submission" date="2018-03" db="EMBL/GenBank/DDBJ databases">
        <title>Genomic Encyclopedia of Archaeal and Bacterial Type Strains, Phase II (KMG-II): from individual species to whole genera.</title>
        <authorList>
            <person name="Goeker M."/>
        </authorList>
    </citation>
    <scope>NUCLEOTIDE SEQUENCE [LARGE SCALE GENOMIC DNA]</scope>
    <source>
        <strain evidence="3 4">DSM 13175</strain>
    </source>
</reference>
<evidence type="ECO:0000313" key="3">
    <source>
        <dbReference type="EMBL" id="PRY82835.1"/>
    </source>
</evidence>
<evidence type="ECO:0000256" key="1">
    <source>
        <dbReference type="SAM" id="Phobius"/>
    </source>
</evidence>
<sequence>MQKIKVNWKKMLIGVIVLFSLMTVGLYLLIQSRTYEAMDEARAILNEEQVSQEDGWIKIEAEDRIGTIVFYQGAFVEAEAYLPLAKKLSTEGFRVFIPYMPLNLAILNSNAFEEIIEEYRSDEEWWIGGHSLGGASASIYAASEEETIDGLFFLAAYPSDSSDLSEKPYPIVSITAANDIIVNEERFDESKDNLPDHTVFYTIDGGNHAGFGNYGFQSGDGAATITQEDQQEQVVDIMMSVLLEND</sequence>
<protein>
    <submittedName>
        <fullName evidence="3">Alpha/beta hydrolase family protein</fullName>
    </submittedName>
</protein>
<dbReference type="Proteomes" id="UP000238205">
    <property type="component" value="Unassembled WGS sequence"/>
</dbReference>
<dbReference type="GO" id="GO:0016787">
    <property type="term" value="F:hydrolase activity"/>
    <property type="evidence" value="ECO:0007669"/>
    <property type="project" value="UniProtKB-KW"/>
</dbReference>
<name>A0A2T0W808_9LACT</name>
<dbReference type="RefSeq" id="WP_106192527.1">
    <property type="nucleotide sequence ID" value="NZ_PVTO01000008.1"/>
</dbReference>
<keyword evidence="1" id="KW-0812">Transmembrane</keyword>
<dbReference type="AlphaFoldDB" id="A0A2T0W808"/>
<accession>A0A2T0W808</accession>
<dbReference type="SUPFAM" id="SSF53474">
    <property type="entry name" value="alpha/beta-Hydrolases"/>
    <property type="match status" value="1"/>
</dbReference>
<proteinExistence type="predicted"/>